<proteinExistence type="predicted"/>
<dbReference type="InterPro" id="IPR012337">
    <property type="entry name" value="RNaseH-like_sf"/>
</dbReference>
<feature type="signal peptide" evidence="3">
    <location>
        <begin position="1"/>
        <end position="22"/>
    </location>
</feature>
<keyword evidence="3" id="KW-0732">Signal</keyword>
<dbReference type="InterPro" id="IPR025724">
    <property type="entry name" value="GAG-pre-integrase_dom"/>
</dbReference>
<accession>A0A8J5YE01</accession>
<dbReference type="InterPro" id="IPR054722">
    <property type="entry name" value="PolX-like_BBD"/>
</dbReference>
<feature type="compositionally biased region" description="Basic residues" evidence="2">
    <location>
        <begin position="62"/>
        <end position="77"/>
    </location>
</feature>
<dbReference type="GO" id="GO:0003676">
    <property type="term" value="F:nucleic acid binding"/>
    <property type="evidence" value="ECO:0007669"/>
    <property type="project" value="InterPro"/>
</dbReference>
<evidence type="ECO:0000259" key="4">
    <source>
        <dbReference type="PROSITE" id="PS50994"/>
    </source>
</evidence>
<evidence type="ECO:0000256" key="2">
    <source>
        <dbReference type="SAM" id="MobiDB-lite"/>
    </source>
</evidence>
<dbReference type="Pfam" id="PF22936">
    <property type="entry name" value="Pol_BBD"/>
    <property type="match status" value="1"/>
</dbReference>
<dbReference type="GO" id="GO:0015074">
    <property type="term" value="P:DNA integration"/>
    <property type="evidence" value="ECO:0007669"/>
    <property type="project" value="InterPro"/>
</dbReference>
<keyword evidence="1" id="KW-0064">Aspartyl protease</keyword>
<feature type="chain" id="PRO_5035159905" description="Integrase catalytic domain-containing protein" evidence="3">
    <location>
        <begin position="23"/>
        <end position="967"/>
    </location>
</feature>
<gene>
    <name evidence="5" type="ORF">CXB51_025409</name>
</gene>
<dbReference type="PANTHER" id="PTHR11439">
    <property type="entry name" value="GAG-POL-RELATED RETROTRANSPOSON"/>
    <property type="match status" value="1"/>
</dbReference>
<evidence type="ECO:0000313" key="6">
    <source>
        <dbReference type="Proteomes" id="UP000701853"/>
    </source>
</evidence>
<keyword evidence="1" id="KW-0645">Protease</keyword>
<feature type="region of interest" description="Disordered" evidence="2">
    <location>
        <begin position="59"/>
        <end position="82"/>
    </location>
</feature>
<reference evidence="5 6" key="1">
    <citation type="journal article" date="2021" name="bioRxiv">
        <title>The Gossypium anomalum genome as a resource for cotton improvement and evolutionary analysis of hybrid incompatibility.</title>
        <authorList>
            <person name="Grover C.E."/>
            <person name="Yuan D."/>
            <person name="Arick M.A."/>
            <person name="Miller E.R."/>
            <person name="Hu G."/>
            <person name="Peterson D.G."/>
            <person name="Wendel J.F."/>
            <person name="Udall J.A."/>
        </authorList>
    </citation>
    <scope>NUCLEOTIDE SEQUENCE [LARGE SCALE GENOMIC DNA]</scope>
    <source>
        <strain evidence="5">JFW-Udall</strain>
        <tissue evidence="5">Leaf</tissue>
    </source>
</reference>
<dbReference type="Pfam" id="PF13976">
    <property type="entry name" value="gag_pre-integrs"/>
    <property type="match status" value="1"/>
</dbReference>
<dbReference type="Pfam" id="PF07727">
    <property type="entry name" value="RVT_2"/>
    <property type="match status" value="1"/>
</dbReference>
<keyword evidence="6" id="KW-1185">Reference proteome</keyword>
<evidence type="ECO:0000313" key="5">
    <source>
        <dbReference type="EMBL" id="KAG8480737.1"/>
    </source>
</evidence>
<dbReference type="OrthoDB" id="1737296at2759"/>
<dbReference type="SUPFAM" id="SSF56672">
    <property type="entry name" value="DNA/RNA polymerases"/>
    <property type="match status" value="1"/>
</dbReference>
<feature type="domain" description="Integrase catalytic" evidence="4">
    <location>
        <begin position="403"/>
        <end position="498"/>
    </location>
</feature>
<dbReference type="Proteomes" id="UP000701853">
    <property type="component" value="Chromosome 10"/>
</dbReference>
<dbReference type="InterPro" id="IPR001584">
    <property type="entry name" value="Integrase_cat-core"/>
</dbReference>
<dbReference type="AlphaFoldDB" id="A0A8J5YE01"/>
<protein>
    <recommendedName>
        <fullName evidence="4">Integrase catalytic domain-containing protein</fullName>
    </recommendedName>
</protein>
<dbReference type="InterPro" id="IPR036397">
    <property type="entry name" value="RNaseH_sf"/>
</dbReference>
<dbReference type="PROSITE" id="PS50994">
    <property type="entry name" value="INTEGRASE"/>
    <property type="match status" value="1"/>
</dbReference>
<dbReference type="Gene3D" id="3.30.420.10">
    <property type="entry name" value="Ribonuclease H-like superfamily/Ribonuclease H"/>
    <property type="match status" value="2"/>
</dbReference>
<organism evidence="5 6">
    <name type="scientific">Gossypium anomalum</name>
    <dbReference type="NCBI Taxonomy" id="47600"/>
    <lineage>
        <taxon>Eukaryota</taxon>
        <taxon>Viridiplantae</taxon>
        <taxon>Streptophyta</taxon>
        <taxon>Embryophyta</taxon>
        <taxon>Tracheophyta</taxon>
        <taxon>Spermatophyta</taxon>
        <taxon>Magnoliopsida</taxon>
        <taxon>eudicotyledons</taxon>
        <taxon>Gunneridae</taxon>
        <taxon>Pentapetalae</taxon>
        <taxon>rosids</taxon>
        <taxon>malvids</taxon>
        <taxon>Malvales</taxon>
        <taxon>Malvaceae</taxon>
        <taxon>Malvoideae</taxon>
        <taxon>Gossypium</taxon>
    </lineage>
</organism>
<dbReference type="PANTHER" id="PTHR11439:SF455">
    <property type="entry name" value="RLK (RECEPTOR-LIKE PROTEIN KINASE) 8, PUTATIVE-RELATED"/>
    <property type="match status" value="1"/>
</dbReference>
<comment type="caution">
    <text evidence="5">The sequence shown here is derived from an EMBL/GenBank/DDBJ whole genome shotgun (WGS) entry which is preliminary data.</text>
</comment>
<sequence length="967" mass="107938">MSSRIAWFALDLLTEMLFDCEARQLALLTEIPLQANLVSHHKQATDGKSGTTANYQQEYKPAHRGHGRSWSRTRGRANGRGWSRSRPQCQLCGKVSHLVQTCYHRFDETFSGVSTTQQMSVNCHQVQNQDGSSTRPCSHDCNSCWQPPLQSSGSDQVWYPDSGATNHITPDITSLANAAPYTGTSYVSMGNGVPVRIANVGSTSMLAGSKLLRLQNVLHVPTVCKNLLSVGQFARDNEVYFEFHPSLCYVKDIKTKKTLLVGHMHDGLYRFNVSSSFSHPPATDSQFNSQFLGTARLSSSPTLWHKRLGHPCSSVLETVLHNCNISFARKNISNVCSACQLGKAHKLPFNASSTVYSTPFELVESDVWGPSHIKSNGFSYYVSFVDMYSRYTWVYFLKSKAEGGEYRSLSKQLARLGIKHRVTCPHTSEQNGVVERKHRQIVDMGLTLLAQASLPLQFWSYAFAHATHLINRDGRMFVSRHVTFDEDYFPFQHEFSSEKTARGVHHQSALPVVVKGSSMEHDILAHEAGPGRSPSAVESSVQQQIQAVVNTHPMQTRSKSGIFKPKLFTSALSDHEPTSIGEALQSPAWTAAAQAEYTALLANHTWDLVPLPAGRKAVGCKCIFKVKRNADGSVARYKGRLVVKGYLQEAGIDFRDTFSPVVKPTTIRVVLALAVSFGWSLRQVDINNAFLNGDLQEEIYMVQPPGFEQQGDKGQQLVCRLRKALYGLKQAPRAWFHKLKEFLVTTGFVASKADTSLFVYQLDSQLMYVLIYVDDIIITGNNNQAIDQFVRQLDATFSLKDLGRLSYFLGIEVQYTTTGLFLNQRKYILDLLRRASMEGSKATPTPMTTTCQLPVNEGQPVAAAHVYRSIVGALQYVVITRPDIAFAVNKVCQFMHNPLDIHFKDIKRILRYLHGTLDHGLQFTKSSKFFLEGFSDASWGSDIDDRRSTSGYCVFLGGNPISWSSRK</sequence>
<dbReference type="CDD" id="cd09272">
    <property type="entry name" value="RNase_HI_RT_Ty1"/>
    <property type="match status" value="1"/>
</dbReference>
<dbReference type="EMBL" id="JAHUZN010000010">
    <property type="protein sequence ID" value="KAG8480737.1"/>
    <property type="molecule type" value="Genomic_DNA"/>
</dbReference>
<dbReference type="SUPFAM" id="SSF53098">
    <property type="entry name" value="Ribonuclease H-like"/>
    <property type="match status" value="1"/>
</dbReference>
<name>A0A8J5YE01_9ROSI</name>
<dbReference type="InterPro" id="IPR013103">
    <property type="entry name" value="RVT_2"/>
</dbReference>
<keyword evidence="1" id="KW-0378">Hydrolase</keyword>
<dbReference type="GO" id="GO:0004190">
    <property type="term" value="F:aspartic-type endopeptidase activity"/>
    <property type="evidence" value="ECO:0007669"/>
    <property type="project" value="UniProtKB-KW"/>
</dbReference>
<evidence type="ECO:0000256" key="3">
    <source>
        <dbReference type="SAM" id="SignalP"/>
    </source>
</evidence>
<evidence type="ECO:0000256" key="1">
    <source>
        <dbReference type="ARBA" id="ARBA00022750"/>
    </source>
</evidence>
<dbReference type="InterPro" id="IPR043502">
    <property type="entry name" value="DNA/RNA_pol_sf"/>
</dbReference>